<dbReference type="EMBL" id="AUSW01000014">
    <property type="protein sequence ID" value="ERL56417.1"/>
    <property type="molecule type" value="Genomic_DNA"/>
</dbReference>
<evidence type="ECO:0000313" key="2">
    <source>
        <dbReference type="Proteomes" id="UP000016761"/>
    </source>
</evidence>
<accession>U4T4X1</accession>
<evidence type="ECO:0000313" key="1">
    <source>
        <dbReference type="EMBL" id="ERL56417.1"/>
    </source>
</evidence>
<dbReference type="PATRIC" id="fig|1354303.4.peg.684"/>
<comment type="caution">
    <text evidence="1">The sequence shown here is derived from an EMBL/GenBank/DDBJ whole genome shotgun (WGS) entry which is preliminary data.</text>
</comment>
<protein>
    <submittedName>
        <fullName evidence="1">Uncharacterized protein</fullName>
    </submittedName>
</protein>
<name>U4T4X1_9GAMM</name>
<keyword evidence="2" id="KW-1185">Reference proteome</keyword>
<reference evidence="1 2" key="1">
    <citation type="journal article" date="2013" name="Genome Announc.">
        <title>Draft Genome Sequence of Psychrobacter aquaticus Strain CMS 56T, Isolated from a Cyanobacterial Mat Sample Collected from Water Bodies in the McMurdo Dry Valley Region of Antarctica.</title>
        <authorList>
            <person name="Reddy G.S."/>
            <person name="Ara S."/>
            <person name="Singh A."/>
            <person name="Kumar Pinnaka A."/>
            <person name="Shivaji S."/>
        </authorList>
    </citation>
    <scope>NUCLEOTIDE SEQUENCE [LARGE SCALE GENOMIC DNA]</scope>
    <source>
        <strain evidence="1 2">CMS 56</strain>
    </source>
</reference>
<dbReference type="AlphaFoldDB" id="U4T4X1"/>
<gene>
    <name evidence="1" type="ORF">M917_0695</name>
</gene>
<dbReference type="RefSeq" id="WP_021813358.1">
    <property type="nucleotide sequence ID" value="NZ_AUSW01000014.1"/>
</dbReference>
<sequence length="45" mass="4863">MGLSIVGIVGTAQYQHSLWNAIHLQSSENLKNAQNKGQTVNDSLP</sequence>
<dbReference type="Proteomes" id="UP000016761">
    <property type="component" value="Unassembled WGS sequence"/>
</dbReference>
<proteinExistence type="predicted"/>
<organism evidence="1 2">
    <name type="scientific">Psychrobacter aquaticus CMS 56</name>
    <dbReference type="NCBI Taxonomy" id="1354303"/>
    <lineage>
        <taxon>Bacteria</taxon>
        <taxon>Pseudomonadati</taxon>
        <taxon>Pseudomonadota</taxon>
        <taxon>Gammaproteobacteria</taxon>
        <taxon>Moraxellales</taxon>
        <taxon>Moraxellaceae</taxon>
        <taxon>Psychrobacter</taxon>
    </lineage>
</organism>